<evidence type="ECO:0000256" key="1">
    <source>
        <dbReference type="ARBA" id="ARBA00004141"/>
    </source>
</evidence>
<dbReference type="InterPro" id="IPR038330">
    <property type="entry name" value="TspO/MBR-related_sf"/>
</dbReference>
<keyword evidence="4 6" id="KW-1133">Transmembrane helix</keyword>
<evidence type="ECO:0000313" key="8">
    <source>
        <dbReference type="Proteomes" id="UP000500857"/>
    </source>
</evidence>
<reference evidence="7 8" key="1">
    <citation type="submission" date="2020-04" db="EMBL/GenBank/DDBJ databases">
        <authorList>
            <person name="Basu S."/>
            <person name="Maruthanayagam V."/>
            <person name="Chakraborty S."/>
            <person name="Pramanik A."/>
            <person name="Mukherjee J."/>
            <person name="Brink B."/>
        </authorList>
    </citation>
    <scope>NUCLEOTIDE SEQUENCE [LARGE SCALE GENOMIC DNA]</scope>
    <source>
        <strain evidence="7 8">AP17</strain>
    </source>
</reference>
<dbReference type="InterPro" id="IPR004307">
    <property type="entry name" value="TspO_MBR"/>
</dbReference>
<feature type="transmembrane region" description="Helical" evidence="6">
    <location>
        <begin position="75"/>
        <end position="95"/>
    </location>
</feature>
<evidence type="ECO:0000256" key="4">
    <source>
        <dbReference type="ARBA" id="ARBA00022989"/>
    </source>
</evidence>
<protein>
    <submittedName>
        <fullName evidence="7">TspO/MBR family protein</fullName>
    </submittedName>
</protein>
<keyword evidence="3 6" id="KW-0812">Transmembrane</keyword>
<name>A0A6H1TSW6_9CYAN</name>
<comment type="subcellular location">
    <subcellularLocation>
        <location evidence="1">Membrane</location>
        <topology evidence="1">Multi-pass membrane protein</topology>
    </subcellularLocation>
</comment>
<evidence type="ECO:0000256" key="3">
    <source>
        <dbReference type="ARBA" id="ARBA00022692"/>
    </source>
</evidence>
<feature type="transmembrane region" description="Helical" evidence="6">
    <location>
        <begin position="44"/>
        <end position="63"/>
    </location>
</feature>
<dbReference type="Proteomes" id="UP000500857">
    <property type="component" value="Chromosome"/>
</dbReference>
<dbReference type="PANTHER" id="PTHR10057">
    <property type="entry name" value="PERIPHERAL-TYPE BENZODIAZEPINE RECEPTOR"/>
    <property type="match status" value="1"/>
</dbReference>
<organism evidence="7 8">
    <name type="scientific">Oxynema aestuarii AP17</name>
    <dbReference type="NCBI Taxonomy" id="2064643"/>
    <lineage>
        <taxon>Bacteria</taxon>
        <taxon>Bacillati</taxon>
        <taxon>Cyanobacteriota</taxon>
        <taxon>Cyanophyceae</taxon>
        <taxon>Oscillatoriophycideae</taxon>
        <taxon>Oscillatoriales</taxon>
        <taxon>Oscillatoriaceae</taxon>
        <taxon>Oxynema</taxon>
        <taxon>Oxynema aestuarii</taxon>
    </lineage>
</organism>
<evidence type="ECO:0000256" key="2">
    <source>
        <dbReference type="ARBA" id="ARBA00007524"/>
    </source>
</evidence>
<dbReference type="EMBL" id="CP051167">
    <property type="protein sequence ID" value="QIZ69237.1"/>
    <property type="molecule type" value="Genomic_DNA"/>
</dbReference>
<dbReference type="KEGG" id="oxy:HCG48_00400"/>
<dbReference type="RefSeq" id="WP_168567394.1">
    <property type="nucleotide sequence ID" value="NZ_CP051167.1"/>
</dbReference>
<dbReference type="PANTHER" id="PTHR10057:SF0">
    <property type="entry name" value="TRANSLOCATOR PROTEIN"/>
    <property type="match status" value="1"/>
</dbReference>
<dbReference type="Gene3D" id="1.20.1260.100">
    <property type="entry name" value="TspO/MBR protein"/>
    <property type="match status" value="1"/>
</dbReference>
<comment type="similarity">
    <text evidence="2">Belongs to the TspO/BZRP family.</text>
</comment>
<evidence type="ECO:0000256" key="6">
    <source>
        <dbReference type="SAM" id="Phobius"/>
    </source>
</evidence>
<dbReference type="AlphaFoldDB" id="A0A6H1TSW6"/>
<keyword evidence="8" id="KW-1185">Reference proteome</keyword>
<evidence type="ECO:0000313" key="7">
    <source>
        <dbReference type="EMBL" id="QIZ69237.1"/>
    </source>
</evidence>
<accession>A0A6H1TSW6</accession>
<gene>
    <name evidence="7" type="ORF">HCG48_00400</name>
</gene>
<dbReference type="GO" id="GO:0033013">
    <property type="term" value="P:tetrapyrrole metabolic process"/>
    <property type="evidence" value="ECO:0007669"/>
    <property type="project" value="UniProtKB-ARBA"/>
</dbReference>
<feature type="transmembrane region" description="Helical" evidence="6">
    <location>
        <begin position="101"/>
        <end position="123"/>
    </location>
</feature>
<proteinExistence type="inferred from homology"/>
<evidence type="ECO:0000256" key="5">
    <source>
        <dbReference type="ARBA" id="ARBA00023136"/>
    </source>
</evidence>
<dbReference type="PIRSF" id="PIRSF005859">
    <property type="entry name" value="PBR"/>
    <property type="match status" value="1"/>
</dbReference>
<keyword evidence="5 6" id="KW-0472">Membrane</keyword>
<dbReference type="GO" id="GO:0016020">
    <property type="term" value="C:membrane"/>
    <property type="evidence" value="ECO:0007669"/>
    <property type="project" value="UniProtKB-SubCell"/>
</dbReference>
<dbReference type="CDD" id="cd15904">
    <property type="entry name" value="TSPO_MBR"/>
    <property type="match status" value="1"/>
</dbReference>
<sequence>MLKSWMVVAVVTLLVAIGGSSLNSSEDLRWFNRLRRPQWLTFEAAIPLIWTVIFICGAWSAVVTWESDPGTIKTWVLMGFYLGLEIVTISYTILLTKLRSLLVGTIVGATGTVLSALLAVSVWSVSQSAALLLVPYLLWSPIGTYTTWEMLKLNPPHR</sequence>
<dbReference type="Pfam" id="PF03073">
    <property type="entry name" value="TspO_MBR"/>
    <property type="match status" value="1"/>
</dbReference>